<protein>
    <submittedName>
        <fullName evidence="2">Putative group i salivary lipocalin</fullName>
    </submittedName>
</protein>
<feature type="signal peptide" evidence="1">
    <location>
        <begin position="1"/>
        <end position="17"/>
    </location>
</feature>
<organism evidence="2">
    <name type="scientific">Rhipicephalus pulchellus</name>
    <name type="common">Yellow backed tick</name>
    <name type="synonym">Dermacentor pulchellus</name>
    <dbReference type="NCBI Taxonomy" id="72859"/>
    <lineage>
        <taxon>Eukaryota</taxon>
        <taxon>Metazoa</taxon>
        <taxon>Ecdysozoa</taxon>
        <taxon>Arthropoda</taxon>
        <taxon>Chelicerata</taxon>
        <taxon>Arachnida</taxon>
        <taxon>Acari</taxon>
        <taxon>Parasitiformes</taxon>
        <taxon>Ixodida</taxon>
        <taxon>Ixodoidea</taxon>
        <taxon>Ixodidae</taxon>
        <taxon>Rhipicephalinae</taxon>
        <taxon>Rhipicephalus</taxon>
        <taxon>Rhipicephalus</taxon>
    </lineage>
</organism>
<accession>L7LTG5</accession>
<proteinExistence type="evidence at transcript level"/>
<evidence type="ECO:0000313" key="2">
    <source>
        <dbReference type="EMBL" id="JAA54114.1"/>
    </source>
</evidence>
<keyword evidence="1" id="KW-0732">Signal</keyword>
<dbReference type="Gene3D" id="2.40.128.20">
    <property type="match status" value="1"/>
</dbReference>
<feature type="chain" id="PRO_5003980925" evidence="1">
    <location>
        <begin position="18"/>
        <end position="210"/>
    </location>
</feature>
<dbReference type="SUPFAM" id="SSF50814">
    <property type="entry name" value="Lipocalins"/>
    <property type="match status" value="1"/>
</dbReference>
<reference evidence="2" key="2">
    <citation type="journal article" date="2015" name="J. Proteomics">
        <title>Sexual differences in the sialomes of the zebra tick, Rhipicephalus pulchellus.</title>
        <authorList>
            <person name="Tan A.W."/>
            <person name="Francischetti I.M."/>
            <person name="Slovak M."/>
            <person name="Kini R.M."/>
            <person name="Ribeiro J.M."/>
        </authorList>
    </citation>
    <scope>NUCLEOTIDE SEQUENCE</scope>
    <source>
        <tissue evidence="2">Salivary gland</tissue>
    </source>
</reference>
<sequence>MFSGLVLALVLAASLSASETAAQGRNAASNFDIKEFFSTEDVTWTYNTTRSTSYYCIGDVKHNITNANVVFTKYSRLNTSTVETIATHLNGTFYKDTARERGTKASGKSRYNAMRIAYLDDGEPFWKEVLMFQTKDMKCGVFMVLRRGRNPETYDLRLKNSSVEGGPDTTCLKQFISLAKGEQGHVLYSSHCQEMLQGLNNAPGAKSASY</sequence>
<reference evidence="2" key="1">
    <citation type="submission" date="2012-11" db="EMBL/GenBank/DDBJ databases">
        <authorList>
            <person name="Lucero-Rivera Y.E."/>
            <person name="Tovar-Ramirez D."/>
        </authorList>
    </citation>
    <scope>NUCLEOTIDE SEQUENCE</scope>
    <source>
        <tissue evidence="2">Salivary gland</tissue>
    </source>
</reference>
<name>L7LTG5_RHIPC</name>
<dbReference type="AlphaFoldDB" id="L7LTG5"/>
<dbReference type="InterPro" id="IPR012674">
    <property type="entry name" value="Calycin"/>
</dbReference>
<evidence type="ECO:0000256" key="1">
    <source>
        <dbReference type="SAM" id="SignalP"/>
    </source>
</evidence>
<dbReference type="EMBL" id="GACK01010920">
    <property type="protein sequence ID" value="JAA54114.1"/>
    <property type="molecule type" value="mRNA"/>
</dbReference>